<keyword evidence="9" id="KW-1185">Reference proteome</keyword>
<evidence type="ECO:0000256" key="4">
    <source>
        <dbReference type="ARBA" id="ARBA00032089"/>
    </source>
</evidence>
<protein>
    <recommendedName>
        <fullName evidence="2 5">Cell shape-determining protein MreC</fullName>
    </recommendedName>
    <alternativeName>
        <fullName evidence="4 5">Cell shape protein MreC</fullName>
    </alternativeName>
</protein>
<accession>H5T7C8</accession>
<comment type="caution">
    <text evidence="8">The sequence shown here is derived from an EMBL/GenBank/DDBJ whole genome shotgun (WGS) entry which is preliminary data.</text>
</comment>
<reference evidence="8 9" key="2">
    <citation type="journal article" date="2017" name="Antonie Van Leeuwenhoek">
        <title>Rhizobium rhizosphaerae sp. nov., a novel species isolated from rice rhizosphere.</title>
        <authorList>
            <person name="Zhao J.J."/>
            <person name="Zhang J."/>
            <person name="Zhang R.J."/>
            <person name="Zhang C.W."/>
            <person name="Yin H.Q."/>
            <person name="Zhang X.X."/>
        </authorList>
    </citation>
    <scope>NUCLEOTIDE SEQUENCE [LARGE SCALE GENOMIC DNA]</scope>
    <source>
        <strain evidence="8 9">ACAM 611</strain>
    </source>
</reference>
<dbReference type="NCBIfam" id="TIGR00219">
    <property type="entry name" value="mreC"/>
    <property type="match status" value="1"/>
</dbReference>
<evidence type="ECO:0000256" key="5">
    <source>
        <dbReference type="PIRNR" id="PIRNR038471"/>
    </source>
</evidence>
<evidence type="ECO:0000256" key="1">
    <source>
        <dbReference type="ARBA" id="ARBA00009369"/>
    </source>
</evidence>
<dbReference type="InterPro" id="IPR007221">
    <property type="entry name" value="MreC"/>
</dbReference>
<dbReference type="AlphaFoldDB" id="H5T7C8"/>
<evidence type="ECO:0000313" key="8">
    <source>
        <dbReference type="EMBL" id="GAB54205.1"/>
    </source>
</evidence>
<dbReference type="Gene3D" id="2.40.10.350">
    <property type="entry name" value="Rod shape-determining protein MreC, domain 2"/>
    <property type="match status" value="1"/>
</dbReference>
<evidence type="ECO:0000256" key="2">
    <source>
        <dbReference type="ARBA" id="ARBA00013855"/>
    </source>
</evidence>
<dbReference type="InterPro" id="IPR042175">
    <property type="entry name" value="Cell/Rod_MreC_2"/>
</dbReference>
<dbReference type="Proteomes" id="UP000053586">
    <property type="component" value="Unassembled WGS sequence"/>
</dbReference>
<feature type="coiled-coil region" evidence="6">
    <location>
        <begin position="70"/>
        <end position="107"/>
    </location>
</feature>
<dbReference type="PANTHER" id="PTHR34138">
    <property type="entry name" value="CELL SHAPE-DETERMINING PROTEIN MREC"/>
    <property type="match status" value="1"/>
</dbReference>
<name>H5T7C8_9ALTE</name>
<dbReference type="eggNOG" id="COG1792">
    <property type="taxonomic scope" value="Bacteria"/>
</dbReference>
<evidence type="ECO:0000256" key="3">
    <source>
        <dbReference type="ARBA" id="ARBA00022960"/>
    </source>
</evidence>
<proteinExistence type="inferred from homology"/>
<dbReference type="InterPro" id="IPR055342">
    <property type="entry name" value="MreC_beta-barrel_core"/>
</dbReference>
<dbReference type="PIRSF" id="PIRSF038471">
    <property type="entry name" value="MreC"/>
    <property type="match status" value="1"/>
</dbReference>
<evidence type="ECO:0000259" key="7">
    <source>
        <dbReference type="Pfam" id="PF04085"/>
    </source>
</evidence>
<keyword evidence="6" id="KW-0175">Coiled coil</keyword>
<dbReference type="RefSeq" id="WP_006002204.1">
    <property type="nucleotide sequence ID" value="NZ_BAET01000002.1"/>
</dbReference>
<comment type="function">
    <text evidence="5">Involved in formation and maintenance of cell shape.</text>
</comment>
<organism evidence="8 9">
    <name type="scientific">Glaciecola punicea ACAM 611</name>
    <dbReference type="NCBI Taxonomy" id="1121923"/>
    <lineage>
        <taxon>Bacteria</taxon>
        <taxon>Pseudomonadati</taxon>
        <taxon>Pseudomonadota</taxon>
        <taxon>Gammaproteobacteria</taxon>
        <taxon>Alteromonadales</taxon>
        <taxon>Alteromonadaceae</taxon>
        <taxon>Glaciecola</taxon>
    </lineage>
</organism>
<dbReference type="Pfam" id="PF04085">
    <property type="entry name" value="MreC"/>
    <property type="match status" value="1"/>
</dbReference>
<dbReference type="GO" id="GO:0008360">
    <property type="term" value="P:regulation of cell shape"/>
    <property type="evidence" value="ECO:0007669"/>
    <property type="project" value="UniProtKB-KW"/>
</dbReference>
<evidence type="ECO:0000256" key="6">
    <source>
        <dbReference type="SAM" id="Coils"/>
    </source>
</evidence>
<dbReference type="OrthoDB" id="9808025at2"/>
<comment type="similarity">
    <text evidence="1 5">Belongs to the MreC family.</text>
</comment>
<keyword evidence="3 5" id="KW-0133">Cell shape</keyword>
<dbReference type="Gene3D" id="2.40.10.340">
    <property type="entry name" value="Rod shape-determining protein MreC, domain 1"/>
    <property type="match status" value="1"/>
</dbReference>
<dbReference type="PANTHER" id="PTHR34138:SF1">
    <property type="entry name" value="CELL SHAPE-DETERMINING PROTEIN MREC"/>
    <property type="match status" value="1"/>
</dbReference>
<feature type="domain" description="Rod shape-determining protein MreC beta-barrel core" evidence="7">
    <location>
        <begin position="124"/>
        <end position="270"/>
    </location>
</feature>
<gene>
    <name evidence="8" type="primary">mreC</name>
    <name evidence="8" type="ORF">GPUN_0051</name>
</gene>
<dbReference type="GO" id="GO:0005886">
    <property type="term" value="C:plasma membrane"/>
    <property type="evidence" value="ECO:0007669"/>
    <property type="project" value="TreeGrafter"/>
</dbReference>
<reference evidence="8 9" key="1">
    <citation type="journal article" date="2012" name="J. Bacteriol.">
        <title>Genome sequence of proteorhodopsin-containing sea ice bacterium Glaciecola punicea ACAM 611T.</title>
        <authorList>
            <person name="Qin Q.-L."/>
            <person name="Xie B.-B."/>
            <person name="Shu Y.-L."/>
            <person name="Rong J.-C."/>
            <person name="Zhao D.-L."/>
            <person name="Zhang X.-Y."/>
            <person name="Chen X.-L."/>
            <person name="Zhou B.-C."/>
            <person name="Zhanga Y.-Z."/>
        </authorList>
    </citation>
    <scope>NUCLEOTIDE SEQUENCE [LARGE SCALE GENOMIC DNA]</scope>
    <source>
        <strain evidence="8 9">ACAM 611</strain>
    </source>
</reference>
<dbReference type="InterPro" id="IPR042177">
    <property type="entry name" value="Cell/Rod_1"/>
</dbReference>
<evidence type="ECO:0000313" key="9">
    <source>
        <dbReference type="Proteomes" id="UP000053586"/>
    </source>
</evidence>
<dbReference type="EMBL" id="BAET01000002">
    <property type="protein sequence ID" value="GAB54205.1"/>
    <property type="molecule type" value="Genomic_DNA"/>
</dbReference>
<dbReference type="STRING" id="56804.BAE46_03600"/>
<sequence>MNEVFARGPSLLTRLCIVLMLSVGAMVIDTKVDNLSTLRTYLTSLVSPLQYIADLPGGLLDWSASRFNSRQKMLEENSRLTNQITLMNEKLQRFVVLEDENNNLRELLDAPVREGMYRMIAELMAVDNNPYSHQIVINKGAIHGVYEGQPVLDDTGVVGQIVEVGTTNSRVLLISDITHAIPVRISRNNIRMIASGSGSLNELSLNHVVHSGDIQEGDLLISSGLGNIFPAGYPVATIINIVRDESLPFASITAKPSAQLDRIKYLLLLWPPDIAPVDALSPSDELTREGS</sequence>